<feature type="compositionally biased region" description="Basic and acidic residues" evidence="1">
    <location>
        <begin position="153"/>
        <end position="168"/>
    </location>
</feature>
<feature type="compositionally biased region" description="Basic and acidic residues" evidence="1">
    <location>
        <begin position="88"/>
        <end position="101"/>
    </location>
</feature>
<feature type="region of interest" description="Disordered" evidence="1">
    <location>
        <begin position="144"/>
        <end position="247"/>
    </location>
</feature>
<feature type="compositionally biased region" description="Low complexity" evidence="1">
    <location>
        <begin position="103"/>
        <end position="119"/>
    </location>
</feature>
<feature type="region of interest" description="Disordered" evidence="1">
    <location>
        <begin position="88"/>
        <end position="119"/>
    </location>
</feature>
<dbReference type="GO" id="GO:0043484">
    <property type="term" value="P:regulation of RNA splicing"/>
    <property type="evidence" value="ECO:0007669"/>
    <property type="project" value="InterPro"/>
</dbReference>
<evidence type="ECO:0000313" key="2">
    <source>
        <dbReference type="EMBL" id="KAK5708422.1"/>
    </source>
</evidence>
<sequence length="978" mass="107065">MAVLSAAAIELANSLTIESIATKLRCANCNKLAVDAVKLPCCDSNICHPCSLDLGEACPVCQHTPVSGEDCKPNKNLRTTISAYIKTEQNKRQKAQEKEARLAAATPAVAPAASETPVPATEQIAEAQGDADGEPAAAEDTPVLQRANSAQGEAEHDQESTEDTKTNGDDEATADEEYDDDDDVVITTHKPEDEPKQQAQLQDEYVEPEQGNGDLQQQQPTAANGHPQSFNNFDQNQQGGFNNGGMGFNNTNNFNPMMNGMGGMGGFGMGMGMPGMMGKQNRFFPSPSRTHFSYNRLRRGGWSGMPGMMDPMMFANAGFGGMDMSQMMMNMGPMAMGGNFGGMMGGGGGFNGGQGGFNGQNGYNNQNFGNSMNQQFRNDRGGYGGRPFNRGGVRGRGFQQNAGFNRGRGGGYGGGFQNQQQNQNSAGQQQQNGQNQAMVNQQQQSGGSVSGQSQSGRRASPSYEPINGKEANATATARDQDQDLPDPDGTNITENANPTVAEGEEVTQSVEDVPPDGDVQVNGDGTAQGDATQEAQNGDVEMQQQQTFADESMPPNGTEMESPGMNGAQHHDTFDNQQSYNQNFNFGPRGRGGMRGGFRGGRGGFAPVGMQSEALDLTPAPAPPVNAPSGPKAMREGKPNAFFFARKVPTPSVPLKAVTPIAPISHREGSRSGPQERNDRDRDYDERSRSRSRHRSRKHKSGDGDEGYESEESRRRRKDKERERKHRDRRDRESKYDDDDGEHSSRKGRSREESRDEGYSFRHQEKDDEPRASRTHRDERRKSKRDRSRSPDRDDASMNGNGHRSSRKSKSDRGKHDERSSHRTSRDDKIAREREREKPRTIIQPESDEIGFKIKGSKSASINAAGMPPPPRRASDRHDRRSSMNGAVDSAPSTPVTGSDPYAEERERQHALRERKEQQRRQTTGGPTKRKGDEDGGVPNGPKSDQSRKRSRKEKRISVKYEDEVGGGEEDRERGRWN</sequence>
<dbReference type="EMBL" id="JAVRQU010000001">
    <property type="protein sequence ID" value="KAK5708422.1"/>
    <property type="molecule type" value="Genomic_DNA"/>
</dbReference>
<dbReference type="SUPFAM" id="SSF57850">
    <property type="entry name" value="RING/U-box"/>
    <property type="match status" value="1"/>
</dbReference>
<dbReference type="PANTHER" id="PTHR46528:SF1">
    <property type="entry name" value="PROTEIN SON"/>
    <property type="match status" value="1"/>
</dbReference>
<organism evidence="2 3">
    <name type="scientific">Elasticomyces elasticus</name>
    <dbReference type="NCBI Taxonomy" id="574655"/>
    <lineage>
        <taxon>Eukaryota</taxon>
        <taxon>Fungi</taxon>
        <taxon>Dikarya</taxon>
        <taxon>Ascomycota</taxon>
        <taxon>Pezizomycotina</taxon>
        <taxon>Dothideomycetes</taxon>
        <taxon>Dothideomycetidae</taxon>
        <taxon>Mycosphaerellales</taxon>
        <taxon>Teratosphaeriaceae</taxon>
        <taxon>Elasticomyces</taxon>
    </lineage>
</organism>
<accession>A0AAN7ZR64</accession>
<dbReference type="GO" id="GO:0051726">
    <property type="term" value="P:regulation of cell cycle"/>
    <property type="evidence" value="ECO:0007669"/>
    <property type="project" value="InterPro"/>
</dbReference>
<dbReference type="PANTHER" id="PTHR46528">
    <property type="entry name" value="PROTEIN SON"/>
    <property type="match status" value="1"/>
</dbReference>
<dbReference type="InterPro" id="IPR032922">
    <property type="entry name" value="SON"/>
</dbReference>
<evidence type="ECO:0008006" key="4">
    <source>
        <dbReference type="Google" id="ProtNLM"/>
    </source>
</evidence>
<feature type="compositionally biased region" description="Low complexity" evidence="1">
    <location>
        <begin position="417"/>
        <end position="456"/>
    </location>
</feature>
<dbReference type="Gene3D" id="3.30.40.10">
    <property type="entry name" value="Zinc/RING finger domain, C3HC4 (zinc finger)"/>
    <property type="match status" value="1"/>
</dbReference>
<dbReference type="InterPro" id="IPR013083">
    <property type="entry name" value="Znf_RING/FYVE/PHD"/>
</dbReference>
<feature type="compositionally biased region" description="Acidic residues" evidence="1">
    <location>
        <begin position="169"/>
        <end position="184"/>
    </location>
</feature>
<evidence type="ECO:0000256" key="1">
    <source>
        <dbReference type="SAM" id="MobiDB-lite"/>
    </source>
</evidence>
<feature type="compositionally biased region" description="Basic and acidic residues" evidence="1">
    <location>
        <begin position="809"/>
        <end position="840"/>
    </location>
</feature>
<proteinExistence type="predicted"/>
<feature type="compositionally biased region" description="Polar residues" evidence="1">
    <location>
        <begin position="213"/>
        <end position="229"/>
    </location>
</feature>
<feature type="region of interest" description="Disordered" evidence="1">
    <location>
        <begin position="357"/>
        <end position="978"/>
    </location>
</feature>
<feature type="compositionally biased region" description="Basic and acidic residues" evidence="1">
    <location>
        <begin position="742"/>
        <end position="781"/>
    </location>
</feature>
<feature type="compositionally biased region" description="Gly residues" evidence="1">
    <location>
        <begin position="406"/>
        <end position="416"/>
    </location>
</feature>
<name>A0AAN7ZR64_9PEZI</name>
<feature type="compositionally biased region" description="Basic residues" evidence="1">
    <location>
        <begin position="715"/>
        <end position="729"/>
    </location>
</feature>
<feature type="compositionally biased region" description="Basic and acidic residues" evidence="1">
    <location>
        <begin position="956"/>
        <end position="978"/>
    </location>
</feature>
<dbReference type="Proteomes" id="UP001310594">
    <property type="component" value="Unassembled WGS sequence"/>
</dbReference>
<comment type="caution">
    <text evidence="2">The sequence shown here is derived from an EMBL/GenBank/DDBJ whole genome shotgun (WGS) entry which is preliminary data.</text>
</comment>
<gene>
    <name evidence="2" type="ORF">LTR97_000963</name>
</gene>
<feature type="compositionally biased region" description="Basic and acidic residues" evidence="1">
    <location>
        <begin position="873"/>
        <end position="882"/>
    </location>
</feature>
<feature type="compositionally biased region" description="Polar residues" evidence="1">
    <location>
        <begin position="523"/>
        <end position="549"/>
    </location>
</feature>
<feature type="compositionally biased region" description="Polar residues" evidence="1">
    <location>
        <begin position="575"/>
        <end position="585"/>
    </location>
</feature>
<feature type="compositionally biased region" description="Low complexity" evidence="1">
    <location>
        <begin position="230"/>
        <end position="240"/>
    </location>
</feature>
<feature type="compositionally biased region" description="Basic and acidic residues" evidence="1">
    <location>
        <begin position="903"/>
        <end position="920"/>
    </location>
</feature>
<feature type="compositionally biased region" description="Gly residues" evidence="1">
    <location>
        <begin position="589"/>
        <end position="606"/>
    </location>
</feature>
<feature type="compositionally biased region" description="Basic residues" evidence="1">
    <location>
        <begin position="690"/>
        <end position="700"/>
    </location>
</feature>
<feature type="compositionally biased region" description="Basic and acidic residues" evidence="1">
    <location>
        <begin position="665"/>
        <end position="689"/>
    </location>
</feature>
<reference evidence="2" key="1">
    <citation type="submission" date="2023-08" db="EMBL/GenBank/DDBJ databases">
        <title>Black Yeasts Isolated from many extreme environments.</title>
        <authorList>
            <person name="Coleine C."/>
            <person name="Stajich J.E."/>
            <person name="Selbmann L."/>
        </authorList>
    </citation>
    <scope>NUCLEOTIDE SEQUENCE</scope>
    <source>
        <strain evidence="2">CCFEE 5810</strain>
    </source>
</reference>
<dbReference type="AlphaFoldDB" id="A0AAN7ZR64"/>
<dbReference type="GO" id="GO:0003723">
    <property type="term" value="F:RNA binding"/>
    <property type="evidence" value="ECO:0007669"/>
    <property type="project" value="InterPro"/>
</dbReference>
<evidence type="ECO:0000313" key="3">
    <source>
        <dbReference type="Proteomes" id="UP001310594"/>
    </source>
</evidence>
<protein>
    <recommendedName>
        <fullName evidence="4">RING-type domain-containing protein</fullName>
    </recommendedName>
</protein>
<feature type="compositionally biased region" description="Low complexity" evidence="1">
    <location>
        <begin position="360"/>
        <end position="376"/>
    </location>
</feature>